<dbReference type="InterPro" id="IPR019800">
    <property type="entry name" value="Glyco_hydro_3_AS"/>
</dbReference>
<dbReference type="InterPro" id="IPR011658">
    <property type="entry name" value="PA14_dom"/>
</dbReference>
<dbReference type="SMART" id="SM00758">
    <property type="entry name" value="PA14"/>
    <property type="match status" value="1"/>
</dbReference>
<accession>A0ABT4U8Y5</accession>
<name>A0ABT4U8Y5_9ACTN</name>
<dbReference type="Gene3D" id="3.40.50.1700">
    <property type="entry name" value="Glycoside hydrolase family 3 C-terminal domain"/>
    <property type="match status" value="1"/>
</dbReference>
<feature type="region of interest" description="Disordered" evidence="5">
    <location>
        <begin position="1"/>
        <end position="21"/>
    </location>
</feature>
<comment type="similarity">
    <text evidence="1 4">Belongs to the glycosyl hydrolase 3 family.</text>
</comment>
<evidence type="ECO:0000313" key="8">
    <source>
        <dbReference type="Proteomes" id="UP001527866"/>
    </source>
</evidence>
<reference evidence="7 8" key="1">
    <citation type="submission" date="2023-01" db="EMBL/GenBank/DDBJ databases">
        <title>Draft genome sequence of Nocardiopsis sp. RSe5-2 isolated from halophytes.</title>
        <authorList>
            <person name="Duangmal K."/>
            <person name="Chantavorakit T."/>
        </authorList>
    </citation>
    <scope>NUCLEOTIDE SEQUENCE [LARGE SCALE GENOMIC DNA]</scope>
    <source>
        <strain evidence="7 8">RSe5-2</strain>
    </source>
</reference>
<dbReference type="Pfam" id="PF07691">
    <property type="entry name" value="PA14"/>
    <property type="match status" value="1"/>
</dbReference>
<dbReference type="SUPFAM" id="SSF52279">
    <property type="entry name" value="Beta-D-glucan exohydrolase, C-terminal domain"/>
    <property type="match status" value="1"/>
</dbReference>
<dbReference type="InterPro" id="IPR036881">
    <property type="entry name" value="Glyco_hydro_3_C_sf"/>
</dbReference>
<dbReference type="PRINTS" id="PR00133">
    <property type="entry name" value="GLHYDRLASE3"/>
</dbReference>
<dbReference type="Pfam" id="PF01915">
    <property type="entry name" value="Glyco_hydro_3_C"/>
    <property type="match status" value="1"/>
</dbReference>
<evidence type="ECO:0000313" key="7">
    <source>
        <dbReference type="EMBL" id="MDA2813416.1"/>
    </source>
</evidence>
<evidence type="ECO:0000256" key="5">
    <source>
        <dbReference type="SAM" id="MobiDB-lite"/>
    </source>
</evidence>
<evidence type="ECO:0000256" key="4">
    <source>
        <dbReference type="RuleBase" id="RU361161"/>
    </source>
</evidence>
<dbReference type="EMBL" id="JAQFWQ010000077">
    <property type="protein sequence ID" value="MDA2813416.1"/>
    <property type="molecule type" value="Genomic_DNA"/>
</dbReference>
<organism evidence="7 8">
    <name type="scientific">Nocardiopsis endophytica</name>
    <dbReference type="NCBI Taxonomy" id="3018445"/>
    <lineage>
        <taxon>Bacteria</taxon>
        <taxon>Bacillati</taxon>
        <taxon>Actinomycetota</taxon>
        <taxon>Actinomycetes</taxon>
        <taxon>Streptosporangiales</taxon>
        <taxon>Nocardiopsidaceae</taxon>
        <taxon>Nocardiopsis</taxon>
    </lineage>
</organism>
<dbReference type="PANTHER" id="PTHR42715:SF10">
    <property type="entry name" value="BETA-GLUCOSIDASE"/>
    <property type="match status" value="1"/>
</dbReference>
<dbReference type="Gene3D" id="2.60.40.10">
    <property type="entry name" value="Immunoglobulins"/>
    <property type="match status" value="1"/>
</dbReference>
<dbReference type="InterPro" id="IPR036962">
    <property type="entry name" value="Glyco_hydro_3_N_sf"/>
</dbReference>
<dbReference type="SUPFAM" id="SSF51445">
    <property type="entry name" value="(Trans)glycosidases"/>
    <property type="match status" value="1"/>
</dbReference>
<dbReference type="InterPro" id="IPR026891">
    <property type="entry name" value="Fn3-like"/>
</dbReference>
<evidence type="ECO:0000256" key="1">
    <source>
        <dbReference type="ARBA" id="ARBA00005336"/>
    </source>
</evidence>
<dbReference type="Pfam" id="PF00933">
    <property type="entry name" value="Glyco_hydro_3"/>
    <property type="match status" value="1"/>
</dbReference>
<evidence type="ECO:0000256" key="3">
    <source>
        <dbReference type="ARBA" id="ARBA00023277"/>
    </source>
</evidence>
<dbReference type="PANTHER" id="PTHR42715">
    <property type="entry name" value="BETA-GLUCOSIDASE"/>
    <property type="match status" value="1"/>
</dbReference>
<dbReference type="Gene3D" id="2.60.120.260">
    <property type="entry name" value="Galactose-binding domain-like"/>
    <property type="match status" value="1"/>
</dbReference>
<dbReference type="GO" id="GO:0016787">
    <property type="term" value="F:hydrolase activity"/>
    <property type="evidence" value="ECO:0007669"/>
    <property type="project" value="UniProtKB-KW"/>
</dbReference>
<dbReference type="InterPro" id="IPR050288">
    <property type="entry name" value="Cellulose_deg_GH3"/>
</dbReference>
<dbReference type="Pfam" id="PF14310">
    <property type="entry name" value="Fn3-like"/>
    <property type="match status" value="1"/>
</dbReference>
<evidence type="ECO:0000256" key="2">
    <source>
        <dbReference type="ARBA" id="ARBA00022801"/>
    </source>
</evidence>
<feature type="domain" description="PA14" evidence="6">
    <location>
        <begin position="418"/>
        <end position="570"/>
    </location>
</feature>
<dbReference type="InterPro" id="IPR001764">
    <property type="entry name" value="Glyco_hydro_3_N"/>
</dbReference>
<dbReference type="PROSITE" id="PS51820">
    <property type="entry name" value="PA14"/>
    <property type="match status" value="1"/>
</dbReference>
<comment type="caution">
    <text evidence="7">The sequence shown here is derived from an EMBL/GenBank/DDBJ whole genome shotgun (WGS) entry which is preliminary data.</text>
</comment>
<keyword evidence="8" id="KW-1185">Reference proteome</keyword>
<keyword evidence="2 4" id="KW-0378">Hydrolase</keyword>
<dbReference type="RefSeq" id="WP_270688415.1">
    <property type="nucleotide sequence ID" value="NZ_JAQFWQ010000077.1"/>
</dbReference>
<dbReference type="InterPro" id="IPR002772">
    <property type="entry name" value="Glyco_hydro_3_C"/>
</dbReference>
<keyword evidence="4" id="KW-0326">Glycosidase</keyword>
<dbReference type="Proteomes" id="UP001527866">
    <property type="component" value="Unassembled WGS sequence"/>
</dbReference>
<feature type="compositionally biased region" description="Basic and acidic residues" evidence="5">
    <location>
        <begin position="11"/>
        <end position="21"/>
    </location>
</feature>
<dbReference type="InterPro" id="IPR013783">
    <property type="entry name" value="Ig-like_fold"/>
</dbReference>
<dbReference type="InterPro" id="IPR017853">
    <property type="entry name" value="GH"/>
</dbReference>
<keyword evidence="3" id="KW-0119">Carbohydrate metabolism</keyword>
<sequence length="842" mass="89136">MPAPASEPDGADEREAQERRARRVDEALARLDLEGKVRLLSGASMWAIAPAPEIGLGRLVMSDGPVGVRGERWTPDDPSVQLPSPTAIAATWDPHVVRRAGHLLAQEARRKGVHVLLAPTVNMHRSPLGGRHFECYSEDPRLTGVIGAAYVQGVQEGGVGTTVKHFVANDAETDRFTVDNRVSERALRETYLAPFEHIVADARPWGVMAAYNKVNGTTMTEHQQLNAVLRDEFGFDGFIVSDWTAARDTVGDALAGLDAAMPGPDTVYGAKLVAAVRDGRVPEAAVDAMARRMLLLAARVGLLDGADPIVPEEALPEPLDGRAIAREVATRSFVLLRNEGRALPLDVGRAGGEGQGGSIRKVALIGLAASEARTSGGGSATVFAERTVTPLEGLRDALPEGVELTYSVGADPRENHPPLPGPLTAAFYDTDGVQVASEPLADGTARWIGELPEGVVPGELSKVVASGTFTPATSGTHTFAVAGIGRFVLTVGGETLFDGTIEPEGADPATAFLHPPQREATAELVAGEQVHVEVTLHTTGQAMGDFAFIGFSLNHGDPTADDDTLIAEAVAAAADADVAVVIAATTEDVESEGFDRTTLALPGRQDELVARVAEAAPRTVAVVNAGSPVLMPWREDVDAVLLTWFGGQELGAALADVLLGEREPGGRLPTTWPAEEKDVPVWDVVPTDGNLDYDEGVFIGYRAWERAGTAPAYWFGHGLTYTDWAYDDVEVEAAGSGDSGLARVRVRVTNAGERTGREVVQVYLAPHEPGDRPARWLAGFATVQAGPGETAEALLTVPKRAAEVWDEEAHAWRLVPGTYDVLVGRSYADTRLSATVEAEADA</sequence>
<evidence type="ECO:0000259" key="6">
    <source>
        <dbReference type="PROSITE" id="PS51820"/>
    </source>
</evidence>
<proteinExistence type="inferred from homology"/>
<dbReference type="SUPFAM" id="SSF56988">
    <property type="entry name" value="Anthrax protective antigen"/>
    <property type="match status" value="1"/>
</dbReference>
<dbReference type="Gene3D" id="3.20.20.300">
    <property type="entry name" value="Glycoside hydrolase, family 3, N-terminal domain"/>
    <property type="match status" value="1"/>
</dbReference>
<dbReference type="InterPro" id="IPR037524">
    <property type="entry name" value="PA14/GLEYA"/>
</dbReference>
<dbReference type="PROSITE" id="PS00775">
    <property type="entry name" value="GLYCOSYL_HYDROL_F3"/>
    <property type="match status" value="1"/>
</dbReference>
<protein>
    <submittedName>
        <fullName evidence="7">Glycoside hydrolase family 3 C-terminal domain-containing protein</fullName>
    </submittedName>
</protein>
<dbReference type="SMART" id="SM01217">
    <property type="entry name" value="Fn3_like"/>
    <property type="match status" value="1"/>
</dbReference>
<gene>
    <name evidence="7" type="ORF">O4J56_22410</name>
</gene>